<sequence>MSTSHSPLGEFEGEEVEAGLRYDNATPEPLQSSTSSLTPITRTVAIIKTHALPHRFDIERRIQEASFEIVKERQMEFDTETDPDTLYELFGEDTDSLAEGPVWVYVLERRRAVEVWNTLMGDRDTEVALRETPNSLRALYGISPLQNGVMGAPDNQTAEIQIASLFASSPPFPTTDLPPEDGRYDSLRSVTSSMLESIRRAANDDEGYAPSSATNPSTIGGGSQGRLNANGKVLFKARLIPATHDKPDIVPRTTRAAALRAGQPVEKTLNIPRAPVSKERHAQTFANVPGHKRSSTIAVASTAAPIIAPRMSRAASLRLGQVPPPPAIRKRASTNEEQTKHGPASTFAGVPGHKRRESFAVASVKAPTVAPRLNKSAALRAQKEQAPPTSFMFKGATTPKTPTLSRATSSSSLSSPNPVQRPASQASVNDLPSRYAVGRRASSVIAMRPPSKPTNGTSTSAGPVSTPTSTLAVPTKPKPRPSSIGAPTIAPKTNKSAALRAAKKEAENAAAAAAAARKVAPKVCRGPPSSFKAIPT</sequence>
<evidence type="ECO:0000256" key="1">
    <source>
        <dbReference type="ARBA" id="ARBA00008142"/>
    </source>
</evidence>
<feature type="region of interest" description="Disordered" evidence="8">
    <location>
        <begin position="202"/>
        <end position="225"/>
    </location>
</feature>
<feature type="compositionally biased region" description="Low complexity" evidence="8">
    <location>
        <begin position="403"/>
        <end position="415"/>
    </location>
</feature>
<evidence type="ECO:0000313" key="10">
    <source>
        <dbReference type="EMBL" id="KIM43211.1"/>
    </source>
</evidence>
<dbReference type="InterPro" id="IPR034907">
    <property type="entry name" value="NDK-like_dom"/>
</dbReference>
<keyword evidence="5" id="KW-0418">Kinase</keyword>
<feature type="region of interest" description="Disordered" evidence="8">
    <location>
        <begin position="380"/>
        <end position="495"/>
    </location>
</feature>
<evidence type="ECO:0000259" key="9">
    <source>
        <dbReference type="SMART" id="SM00562"/>
    </source>
</evidence>
<feature type="region of interest" description="Disordered" evidence="8">
    <location>
        <begin position="517"/>
        <end position="536"/>
    </location>
</feature>
<dbReference type="STRING" id="686832.A0A0C3CHY8"/>
<comment type="similarity">
    <text evidence="1 7">Belongs to the NDK family.</text>
</comment>
<comment type="caution">
    <text evidence="7">Lacks conserved residue(s) required for the propagation of feature annotation.</text>
</comment>
<organism evidence="10 11">
    <name type="scientific">Hebeloma cylindrosporum</name>
    <dbReference type="NCBI Taxonomy" id="76867"/>
    <lineage>
        <taxon>Eukaryota</taxon>
        <taxon>Fungi</taxon>
        <taxon>Dikarya</taxon>
        <taxon>Basidiomycota</taxon>
        <taxon>Agaricomycotina</taxon>
        <taxon>Agaricomycetes</taxon>
        <taxon>Agaricomycetidae</taxon>
        <taxon>Agaricales</taxon>
        <taxon>Agaricineae</taxon>
        <taxon>Hymenogastraceae</taxon>
        <taxon>Hebeloma</taxon>
    </lineage>
</organism>
<dbReference type="PROSITE" id="PS51374">
    <property type="entry name" value="NDPK_LIKE"/>
    <property type="match status" value="1"/>
</dbReference>
<keyword evidence="3" id="KW-0808">Transferase</keyword>
<dbReference type="Proteomes" id="UP000053424">
    <property type="component" value="Unassembled WGS sequence"/>
</dbReference>
<evidence type="ECO:0000256" key="3">
    <source>
        <dbReference type="ARBA" id="ARBA00022679"/>
    </source>
</evidence>
<reference evidence="10 11" key="1">
    <citation type="submission" date="2014-04" db="EMBL/GenBank/DDBJ databases">
        <authorList>
            <consortium name="DOE Joint Genome Institute"/>
            <person name="Kuo A."/>
            <person name="Gay G."/>
            <person name="Dore J."/>
            <person name="Kohler A."/>
            <person name="Nagy L.G."/>
            <person name="Floudas D."/>
            <person name="Copeland A."/>
            <person name="Barry K.W."/>
            <person name="Cichocki N."/>
            <person name="Veneault-Fourrey C."/>
            <person name="LaButti K."/>
            <person name="Lindquist E.A."/>
            <person name="Lipzen A."/>
            <person name="Lundell T."/>
            <person name="Morin E."/>
            <person name="Murat C."/>
            <person name="Sun H."/>
            <person name="Tunlid A."/>
            <person name="Henrissat B."/>
            <person name="Grigoriev I.V."/>
            <person name="Hibbett D.S."/>
            <person name="Martin F."/>
            <person name="Nordberg H.P."/>
            <person name="Cantor M.N."/>
            <person name="Hua S.X."/>
        </authorList>
    </citation>
    <scope>NUCLEOTIDE SEQUENCE [LARGE SCALE GENOMIC DNA]</scope>
    <source>
        <strain evidence="11">h7</strain>
    </source>
</reference>
<keyword evidence="4" id="KW-0547">Nucleotide-binding</keyword>
<dbReference type="HOGENOM" id="CLU_025149_0_0_1"/>
<evidence type="ECO:0000256" key="4">
    <source>
        <dbReference type="ARBA" id="ARBA00022741"/>
    </source>
</evidence>
<dbReference type="SUPFAM" id="SSF54919">
    <property type="entry name" value="Nucleoside diphosphate kinase, NDK"/>
    <property type="match status" value="1"/>
</dbReference>
<dbReference type="SMART" id="SM00562">
    <property type="entry name" value="NDK"/>
    <property type="match status" value="1"/>
</dbReference>
<keyword evidence="6" id="KW-0067">ATP-binding</keyword>
<evidence type="ECO:0000256" key="6">
    <source>
        <dbReference type="ARBA" id="ARBA00022840"/>
    </source>
</evidence>
<dbReference type="InterPro" id="IPR036850">
    <property type="entry name" value="NDK-like_dom_sf"/>
</dbReference>
<proteinExistence type="inferred from homology"/>
<dbReference type="Gene3D" id="3.30.70.141">
    <property type="entry name" value="Nucleoside diphosphate kinase-like domain"/>
    <property type="match status" value="1"/>
</dbReference>
<dbReference type="PANTHER" id="PTHR46161">
    <property type="entry name" value="NUCLEOSIDE DIPHOSPHATE KINASE"/>
    <property type="match status" value="1"/>
</dbReference>
<dbReference type="PANTHER" id="PTHR46161:SF3">
    <property type="entry name" value="NUCLEOSIDE DIPHOSPHATE KINASE DDB_G0292928-RELATED"/>
    <property type="match status" value="1"/>
</dbReference>
<feature type="compositionally biased region" description="Polar residues" evidence="8">
    <location>
        <begin position="453"/>
        <end position="472"/>
    </location>
</feature>
<feature type="domain" description="Nucleoside diphosphate kinase-like" evidence="9">
    <location>
        <begin position="40"/>
        <end position="173"/>
    </location>
</feature>
<feature type="compositionally biased region" description="Polar residues" evidence="8">
    <location>
        <begin position="416"/>
        <end position="430"/>
    </location>
</feature>
<protein>
    <recommendedName>
        <fullName evidence="2">Nucleoside diphosphate kinase</fullName>
    </recommendedName>
</protein>
<accession>A0A0C3CHY8</accession>
<dbReference type="GO" id="GO:0005524">
    <property type="term" value="F:ATP binding"/>
    <property type="evidence" value="ECO:0007669"/>
    <property type="project" value="UniProtKB-KW"/>
</dbReference>
<gene>
    <name evidence="10" type="ORF">M413DRAFT_398262</name>
</gene>
<evidence type="ECO:0000256" key="8">
    <source>
        <dbReference type="SAM" id="MobiDB-lite"/>
    </source>
</evidence>
<evidence type="ECO:0000256" key="5">
    <source>
        <dbReference type="ARBA" id="ARBA00022777"/>
    </source>
</evidence>
<dbReference type="EMBL" id="KN831776">
    <property type="protein sequence ID" value="KIM43211.1"/>
    <property type="molecule type" value="Genomic_DNA"/>
</dbReference>
<evidence type="ECO:0000256" key="2">
    <source>
        <dbReference type="ARBA" id="ARBA00017632"/>
    </source>
</evidence>
<evidence type="ECO:0000256" key="7">
    <source>
        <dbReference type="PROSITE-ProRule" id="PRU00706"/>
    </source>
</evidence>
<dbReference type="AlphaFoldDB" id="A0A0C3CHY8"/>
<dbReference type="GO" id="GO:0016301">
    <property type="term" value="F:kinase activity"/>
    <property type="evidence" value="ECO:0007669"/>
    <property type="project" value="UniProtKB-KW"/>
</dbReference>
<feature type="region of interest" description="Disordered" evidence="8">
    <location>
        <begin position="319"/>
        <end position="351"/>
    </location>
</feature>
<evidence type="ECO:0000313" key="11">
    <source>
        <dbReference type="Proteomes" id="UP000053424"/>
    </source>
</evidence>
<dbReference type="OrthoDB" id="2162449at2759"/>
<reference evidence="11" key="2">
    <citation type="submission" date="2015-01" db="EMBL/GenBank/DDBJ databases">
        <title>Evolutionary Origins and Diversification of the Mycorrhizal Mutualists.</title>
        <authorList>
            <consortium name="DOE Joint Genome Institute"/>
            <consortium name="Mycorrhizal Genomics Consortium"/>
            <person name="Kohler A."/>
            <person name="Kuo A."/>
            <person name="Nagy L.G."/>
            <person name="Floudas D."/>
            <person name="Copeland A."/>
            <person name="Barry K.W."/>
            <person name="Cichocki N."/>
            <person name="Veneault-Fourrey C."/>
            <person name="LaButti K."/>
            <person name="Lindquist E.A."/>
            <person name="Lipzen A."/>
            <person name="Lundell T."/>
            <person name="Morin E."/>
            <person name="Murat C."/>
            <person name="Riley R."/>
            <person name="Ohm R."/>
            <person name="Sun H."/>
            <person name="Tunlid A."/>
            <person name="Henrissat B."/>
            <person name="Grigoriev I.V."/>
            <person name="Hibbett D.S."/>
            <person name="Martin F."/>
        </authorList>
    </citation>
    <scope>NUCLEOTIDE SEQUENCE [LARGE SCALE GENOMIC DNA]</scope>
    <source>
        <strain evidence="11">h7</strain>
    </source>
</reference>
<dbReference type="Pfam" id="PF00334">
    <property type="entry name" value="NDK"/>
    <property type="match status" value="1"/>
</dbReference>
<keyword evidence="11" id="KW-1185">Reference proteome</keyword>
<name>A0A0C3CHY8_HEBCY</name>